<protein>
    <submittedName>
        <fullName evidence="1">Uncharacterized protein</fullName>
    </submittedName>
</protein>
<gene>
    <name evidence="1" type="ORF">BECKTUN1418D_GA0071000_10509</name>
</gene>
<reference evidence="1" key="1">
    <citation type="submission" date="2019-02" db="EMBL/GenBank/DDBJ databases">
        <authorList>
            <person name="Gruber-Vodicka R. H."/>
            <person name="Seah K. B. B."/>
        </authorList>
    </citation>
    <scope>NUCLEOTIDE SEQUENCE</scope>
    <source>
        <strain evidence="1">BECK_BY1</strain>
    </source>
</reference>
<name>A0A450ZS46_9GAMM</name>
<evidence type="ECO:0000313" key="1">
    <source>
        <dbReference type="EMBL" id="VFK56598.1"/>
    </source>
</evidence>
<proteinExistence type="predicted"/>
<organism evidence="1">
    <name type="scientific">Candidatus Kentrum sp. TUN</name>
    <dbReference type="NCBI Taxonomy" id="2126343"/>
    <lineage>
        <taxon>Bacteria</taxon>
        <taxon>Pseudomonadati</taxon>
        <taxon>Pseudomonadota</taxon>
        <taxon>Gammaproteobacteria</taxon>
        <taxon>Candidatus Kentrum</taxon>
    </lineage>
</organism>
<accession>A0A450ZS46</accession>
<dbReference type="AlphaFoldDB" id="A0A450ZS46"/>
<dbReference type="EMBL" id="CAADFX010000050">
    <property type="protein sequence ID" value="VFK56598.1"/>
    <property type="molecule type" value="Genomic_DNA"/>
</dbReference>
<sequence length="76" mass="9029">MTTLRGRAVVLRLFLMDLEENRDWERLVTTPVFLWKAKIKKFMSFRAQQGIFYLGKNPRCVKFLPLVEMTYMGVAK</sequence>